<dbReference type="SMART" id="SM00292">
    <property type="entry name" value="BRCT"/>
    <property type="match status" value="6"/>
</dbReference>
<dbReference type="GO" id="GO:0007095">
    <property type="term" value="P:mitotic G2 DNA damage checkpoint signaling"/>
    <property type="evidence" value="ECO:0007669"/>
    <property type="project" value="TreeGrafter"/>
</dbReference>
<dbReference type="OMA" id="SSQMITY"/>
<dbReference type="FunCoup" id="A0A151ZE15">
    <property type="interactions" value="43"/>
</dbReference>
<feature type="compositionally biased region" description="Low complexity" evidence="2">
    <location>
        <begin position="305"/>
        <end position="347"/>
    </location>
</feature>
<dbReference type="EMBL" id="LODT01000031">
    <property type="protein sequence ID" value="KYQ92198.1"/>
    <property type="molecule type" value="Genomic_DNA"/>
</dbReference>
<keyword evidence="1" id="KW-0677">Repeat</keyword>
<gene>
    <name evidence="4" type="ORF">DLAC_07045</name>
</gene>
<keyword evidence="5" id="KW-1185">Reference proteome</keyword>
<dbReference type="CDD" id="cd00027">
    <property type="entry name" value="BRCT"/>
    <property type="match status" value="1"/>
</dbReference>
<feature type="compositionally biased region" description="Low complexity" evidence="2">
    <location>
        <begin position="367"/>
        <end position="380"/>
    </location>
</feature>
<evidence type="ECO:0000313" key="4">
    <source>
        <dbReference type="EMBL" id="KYQ92198.1"/>
    </source>
</evidence>
<dbReference type="InterPro" id="IPR036420">
    <property type="entry name" value="BRCT_dom_sf"/>
</dbReference>
<dbReference type="CDD" id="cd17738">
    <property type="entry name" value="BRCT_TopBP1_rpt7"/>
    <property type="match status" value="1"/>
</dbReference>
<dbReference type="AlphaFoldDB" id="A0A151ZE15"/>
<dbReference type="PROSITE" id="PS50172">
    <property type="entry name" value="BRCT"/>
    <property type="match status" value="3"/>
</dbReference>
<feature type="domain" description="BRCT" evidence="3">
    <location>
        <begin position="95"/>
        <end position="184"/>
    </location>
</feature>
<feature type="domain" description="BRCT" evidence="3">
    <location>
        <begin position="182"/>
        <end position="270"/>
    </location>
</feature>
<dbReference type="GO" id="GO:0033314">
    <property type="term" value="P:mitotic DNA replication checkpoint signaling"/>
    <property type="evidence" value="ECO:0007669"/>
    <property type="project" value="TreeGrafter"/>
</dbReference>
<dbReference type="Proteomes" id="UP000076078">
    <property type="component" value="Unassembled WGS sequence"/>
</dbReference>
<dbReference type="InParanoid" id="A0A151ZE15"/>
<evidence type="ECO:0000256" key="1">
    <source>
        <dbReference type="ARBA" id="ARBA00022737"/>
    </source>
</evidence>
<organism evidence="4 5">
    <name type="scientific">Tieghemostelium lacteum</name>
    <name type="common">Slime mold</name>
    <name type="synonym">Dictyostelium lacteum</name>
    <dbReference type="NCBI Taxonomy" id="361077"/>
    <lineage>
        <taxon>Eukaryota</taxon>
        <taxon>Amoebozoa</taxon>
        <taxon>Evosea</taxon>
        <taxon>Eumycetozoa</taxon>
        <taxon>Dictyostelia</taxon>
        <taxon>Dictyosteliales</taxon>
        <taxon>Raperosteliaceae</taxon>
        <taxon>Tieghemostelium</taxon>
    </lineage>
</organism>
<dbReference type="Gene3D" id="3.40.50.10190">
    <property type="entry name" value="BRCT domain"/>
    <property type="match status" value="5"/>
</dbReference>
<dbReference type="STRING" id="361077.A0A151ZE15"/>
<name>A0A151ZE15_TIELA</name>
<sequence>MNKETLFNGLDFYVPDSLIKDRIGAVISNQIIQHGGKKVFNYPPVGCIYILDDFGSEEFLKYRDEGKYIIGVPYFNESIRERTPLNIEGIKQHPIYSKCLENISISVTGFDDDTKKTLEFYLRAMSADFIQTITNKSAPSHIVAKMINLKAKHLMSKGTIVVRPDWVQECWEKTSFLNTKDFRFPVFSGMLISVTGYLEEDRSKTQQLVNDGGGQFSANLMNTCTLLICNGVQSKKTDYAVLWKIPILSLDWLIKSYDAGYPLEMQPYIINFDNQQQPLPLPPQQQQQNYPQNNLIISQKNKSISSLSSSTGGTSRSNTSNSLGLQSSSSSTSTNNIINNNLSSSNTVTAPPNSFKRKIFHSTPAPNTFTNTYNSSSSGTVPTNAQQSYANDVNNGVHQMVPFIPQVFKDKFFVITNFSDEQYEQMYKHLSCFTNVINIQEMPNTWSSSSMNVDYILAPHEKNNQFGAACRTPVVSIEWFDKCNSDNFLYGLDDCAIFRPVKKLGLFRGLSMTASGYTQTETSFIRMAVKAQGAKFMSEFKPTTITHLITTSTSSSKYTIAQKHRDKVHIVSDQWIIDSIREGARLPEENYTTGNRMLTNYSTTNTVQKPQHLQNVDSMDIVHDMQLPQHLPNNDDEDSIGKFQSLSRTPSQLFNPSGSSKFIQQNNNNNNTSLDMDQDIVMTERPAIQNITTNISTTVDHQHVEQTNKKQTDEKPQQVQSVKQIEKKEEFANNNNNRNLVHNNNNNINNNEILQPIQPILATQSNPLSKLIDTLNVLPKQENNNQNSSHNIFQGHFNKPLKSHLGDSGSNHKANLMIIQNDRDKILTLDSIVKSNAAANNVDSDEMSESFEIDDGVNVGSYDEDYSFTQDPNSQMVTYGEISELKKKKKLLETPYVQKTEQQQQQKILDLLNQTMPPPQPPPILNSTKIPQVQNIQPQSSILNQQNNSNGINQNNNHINLLSNSNSSYGHYSIANNQQGPPHFLLSGFAKEAGSIYYEIMALIQKLGGVVDENFVPSVTTHLISASPIKSEKMLCSCAAGIWILTSGYYDALRTKGTFVNEEPYEWDLSKITPDIISPTVQIWATVPFKCRSSVTTKKKRLFSECHVAICQFKNSQTWEFILKSGGAQVYECKSVADFTKDRHITHFFVGNIKTKTPDVIQMEKACLAVNPLCEVIDSNIITNLLINGKHLQVKKIKL</sequence>
<accession>A0A151ZE15</accession>
<dbReference type="GO" id="GO:0006270">
    <property type="term" value="P:DNA replication initiation"/>
    <property type="evidence" value="ECO:0007669"/>
    <property type="project" value="TreeGrafter"/>
</dbReference>
<reference evidence="4 5" key="1">
    <citation type="submission" date="2015-12" db="EMBL/GenBank/DDBJ databases">
        <title>Dictyostelia acquired genes for synthesis and detection of signals that induce cell-type specialization by lateral gene transfer from prokaryotes.</title>
        <authorList>
            <person name="Gloeckner G."/>
            <person name="Schaap P."/>
        </authorList>
    </citation>
    <scope>NUCLEOTIDE SEQUENCE [LARGE SCALE GENOMIC DNA]</scope>
    <source>
        <strain evidence="4 5">TK</strain>
    </source>
</reference>
<dbReference type="InterPro" id="IPR001357">
    <property type="entry name" value="BRCT_dom"/>
</dbReference>
<protein>
    <submittedName>
        <fullName evidence="4">BRCT domain-containing protein</fullName>
    </submittedName>
</protein>
<dbReference type="CDD" id="cd17731">
    <property type="entry name" value="BRCT_TopBP1_rpt2_like"/>
    <property type="match status" value="1"/>
</dbReference>
<dbReference type="InterPro" id="IPR059215">
    <property type="entry name" value="BRCT2_TopBP1-like"/>
</dbReference>
<comment type="caution">
    <text evidence="4">The sequence shown here is derived from an EMBL/GenBank/DDBJ whole genome shotgun (WGS) entry which is preliminary data.</text>
</comment>
<dbReference type="PANTHER" id="PTHR13561">
    <property type="entry name" value="DNA REPLICATION REGULATOR DPB11-RELATED"/>
    <property type="match status" value="1"/>
</dbReference>
<feature type="region of interest" description="Disordered" evidence="2">
    <location>
        <begin position="305"/>
        <end position="385"/>
    </location>
</feature>
<evidence type="ECO:0000313" key="5">
    <source>
        <dbReference type="Proteomes" id="UP000076078"/>
    </source>
</evidence>
<dbReference type="SUPFAM" id="SSF52113">
    <property type="entry name" value="BRCT domain"/>
    <property type="match status" value="4"/>
</dbReference>
<dbReference type="Pfam" id="PF00533">
    <property type="entry name" value="BRCT"/>
    <property type="match status" value="1"/>
</dbReference>
<evidence type="ECO:0000256" key="2">
    <source>
        <dbReference type="SAM" id="MobiDB-lite"/>
    </source>
</evidence>
<proteinExistence type="predicted"/>
<evidence type="ECO:0000259" key="3">
    <source>
        <dbReference type="PROSITE" id="PS50172"/>
    </source>
</evidence>
<dbReference type="Pfam" id="PF12738">
    <property type="entry name" value="PTCB-BRCT"/>
    <property type="match status" value="2"/>
</dbReference>
<feature type="domain" description="BRCT" evidence="3">
    <location>
        <begin position="502"/>
        <end position="593"/>
    </location>
</feature>
<dbReference type="PANTHER" id="PTHR13561:SF20">
    <property type="entry name" value="DNA TOPOISOMERASE 2-BINDING PROTEIN 1"/>
    <property type="match status" value="1"/>
</dbReference>
<dbReference type="OrthoDB" id="273147at2759"/>